<dbReference type="Proteomes" id="UP000092730">
    <property type="component" value="Chromosome 2"/>
</dbReference>
<accession>A0A1B9G9A1</accession>
<dbReference type="EMBL" id="CP144542">
    <property type="protein sequence ID" value="WVW81762.1"/>
    <property type="molecule type" value="Genomic_DNA"/>
</dbReference>
<evidence type="ECO:0000313" key="3">
    <source>
        <dbReference type="EMBL" id="OCF27618.1"/>
    </source>
</evidence>
<feature type="region of interest" description="Disordered" evidence="1">
    <location>
        <begin position="27"/>
        <end position="85"/>
    </location>
</feature>
<keyword evidence="5" id="KW-1185">Reference proteome</keyword>
<sequence length="140" mass="15750">MSDTSISDIKPTIYISSRESSIVSLLNDGEYLPSPSPSPKKPTKKNRKRTSSSISPSPKPSKKGRKGRPVGVSSDRSRKTGNWTKKEVRDLWDAMGLLPVKVRWDEVAERVEGRDKLSCSNKWRYDMLPKIQAFIDTLGD</sequence>
<dbReference type="RefSeq" id="XP_019048688.1">
    <property type="nucleotide sequence ID" value="XM_019189126.1"/>
</dbReference>
<proteinExistence type="predicted"/>
<dbReference type="AlphaFoldDB" id="A0A1B9G9A1"/>
<dbReference type="GeneID" id="30206860"/>
<dbReference type="OrthoDB" id="272624at2759"/>
<evidence type="ECO:0000256" key="1">
    <source>
        <dbReference type="SAM" id="MobiDB-lite"/>
    </source>
</evidence>
<name>A0A1B9G9A1_9TREE</name>
<dbReference type="CDD" id="cd00167">
    <property type="entry name" value="SANT"/>
    <property type="match status" value="1"/>
</dbReference>
<reference evidence="3" key="3">
    <citation type="submission" date="2014-01" db="EMBL/GenBank/DDBJ databases">
        <title>Evolution of pathogenesis and genome organization in the Tremellales.</title>
        <authorList>
            <person name="Cuomo C."/>
            <person name="Litvintseva A."/>
            <person name="Heitman J."/>
            <person name="Chen Y."/>
            <person name="Sun S."/>
            <person name="Springer D."/>
            <person name="Dromer F."/>
            <person name="Young S."/>
            <person name="Zeng Q."/>
            <person name="Chapman S."/>
            <person name="Gujja S."/>
            <person name="Saif S."/>
            <person name="Birren B."/>
        </authorList>
    </citation>
    <scope>NUCLEOTIDE SEQUENCE</scope>
    <source>
        <strain evidence="3">CBS 10118</strain>
    </source>
</reference>
<dbReference type="Gene3D" id="1.10.10.60">
    <property type="entry name" value="Homeodomain-like"/>
    <property type="match status" value="1"/>
</dbReference>
<evidence type="ECO:0000313" key="4">
    <source>
        <dbReference type="EMBL" id="WVW81762.1"/>
    </source>
</evidence>
<reference evidence="4" key="2">
    <citation type="submission" date="2013-07" db="EMBL/GenBank/DDBJ databases">
        <authorList>
            <consortium name="The Broad Institute Genome Sequencing Platform"/>
            <person name="Cuomo C."/>
            <person name="Litvintseva A."/>
            <person name="Chen Y."/>
            <person name="Heitman J."/>
            <person name="Sun S."/>
            <person name="Springer D."/>
            <person name="Dromer F."/>
            <person name="Young S.K."/>
            <person name="Zeng Q."/>
            <person name="Gargeya S."/>
            <person name="Fitzgerald M."/>
            <person name="Abouelleil A."/>
            <person name="Alvarado L."/>
            <person name="Berlin A.M."/>
            <person name="Chapman S.B."/>
            <person name="Dewar J."/>
            <person name="Goldberg J."/>
            <person name="Griggs A."/>
            <person name="Gujja S."/>
            <person name="Hansen M."/>
            <person name="Howarth C."/>
            <person name="Imamovic A."/>
            <person name="Larimer J."/>
            <person name="McCowan C."/>
            <person name="Murphy C."/>
            <person name="Pearson M."/>
            <person name="Priest M."/>
            <person name="Roberts A."/>
            <person name="Saif S."/>
            <person name="Shea T."/>
            <person name="Sykes S."/>
            <person name="Wortman J."/>
            <person name="Nusbaum C."/>
            <person name="Birren B."/>
        </authorList>
    </citation>
    <scope>NUCLEOTIDE SEQUENCE</scope>
    <source>
        <strain evidence="4">CBS 10118</strain>
    </source>
</reference>
<evidence type="ECO:0000313" key="5">
    <source>
        <dbReference type="Proteomes" id="UP000092730"/>
    </source>
</evidence>
<feature type="compositionally biased region" description="Basic residues" evidence="1">
    <location>
        <begin position="41"/>
        <end position="50"/>
    </location>
</feature>
<dbReference type="VEuPathDB" id="FungiDB:I302_02461"/>
<organism evidence="3">
    <name type="scientific">Kwoniella bestiolae CBS 10118</name>
    <dbReference type="NCBI Taxonomy" id="1296100"/>
    <lineage>
        <taxon>Eukaryota</taxon>
        <taxon>Fungi</taxon>
        <taxon>Dikarya</taxon>
        <taxon>Basidiomycota</taxon>
        <taxon>Agaricomycotina</taxon>
        <taxon>Tremellomycetes</taxon>
        <taxon>Tremellales</taxon>
        <taxon>Cryptococcaceae</taxon>
        <taxon>Kwoniella</taxon>
    </lineage>
</organism>
<dbReference type="PROSITE" id="PS50090">
    <property type="entry name" value="MYB_LIKE"/>
    <property type="match status" value="1"/>
</dbReference>
<reference evidence="4" key="4">
    <citation type="submission" date="2024-02" db="EMBL/GenBank/DDBJ databases">
        <title>Comparative genomics of Cryptococcus and Kwoniella reveals pathogenesis evolution and contrasting modes of karyotype evolution via chromosome fusion or intercentromeric recombination.</title>
        <authorList>
            <person name="Coelho M.A."/>
            <person name="David-Palma M."/>
            <person name="Shea T."/>
            <person name="Bowers K."/>
            <person name="McGinley-Smith S."/>
            <person name="Mohammad A.W."/>
            <person name="Gnirke A."/>
            <person name="Yurkov A.M."/>
            <person name="Nowrousian M."/>
            <person name="Sun S."/>
            <person name="Cuomo C.A."/>
            <person name="Heitman J."/>
        </authorList>
    </citation>
    <scope>NUCLEOTIDE SEQUENCE</scope>
    <source>
        <strain evidence="4">CBS 10118</strain>
    </source>
</reference>
<feature type="domain" description="Myb-like" evidence="2">
    <location>
        <begin position="75"/>
        <end position="127"/>
    </location>
</feature>
<dbReference type="KEGG" id="kbi:30206860"/>
<protein>
    <recommendedName>
        <fullName evidence="2">Myb-like domain-containing protein</fullName>
    </recommendedName>
</protein>
<dbReference type="SUPFAM" id="SSF46689">
    <property type="entry name" value="Homeodomain-like"/>
    <property type="match status" value="1"/>
</dbReference>
<evidence type="ECO:0000259" key="2">
    <source>
        <dbReference type="PROSITE" id="PS50090"/>
    </source>
</evidence>
<dbReference type="InterPro" id="IPR009057">
    <property type="entry name" value="Homeodomain-like_sf"/>
</dbReference>
<gene>
    <name evidence="3" type="ORF">I302_02461</name>
    <name evidence="4" type="ORF">I302_103758</name>
</gene>
<reference evidence="3" key="1">
    <citation type="submission" date="2013-07" db="EMBL/GenBank/DDBJ databases">
        <title>The Genome Sequence of Cryptococcus bestiolae CBS10118.</title>
        <authorList>
            <consortium name="The Broad Institute Genome Sequencing Platform"/>
            <person name="Cuomo C."/>
            <person name="Litvintseva A."/>
            <person name="Chen Y."/>
            <person name="Heitman J."/>
            <person name="Sun S."/>
            <person name="Springer D."/>
            <person name="Dromer F."/>
            <person name="Young S.K."/>
            <person name="Zeng Q."/>
            <person name="Gargeya S."/>
            <person name="Fitzgerald M."/>
            <person name="Abouelleil A."/>
            <person name="Alvarado L."/>
            <person name="Berlin A.M."/>
            <person name="Chapman S.B."/>
            <person name="Dewar J."/>
            <person name="Goldberg J."/>
            <person name="Griggs A."/>
            <person name="Gujja S."/>
            <person name="Hansen M."/>
            <person name="Howarth C."/>
            <person name="Imamovic A."/>
            <person name="Larimer J."/>
            <person name="McCowan C."/>
            <person name="Murphy C."/>
            <person name="Pearson M."/>
            <person name="Priest M."/>
            <person name="Roberts A."/>
            <person name="Saif S."/>
            <person name="Shea T."/>
            <person name="Sykes S."/>
            <person name="Wortman J."/>
            <person name="Nusbaum C."/>
            <person name="Birren B."/>
        </authorList>
    </citation>
    <scope>NUCLEOTIDE SEQUENCE [LARGE SCALE GENOMIC DNA]</scope>
    <source>
        <strain evidence="3">CBS 10118</strain>
    </source>
</reference>
<dbReference type="InterPro" id="IPR001005">
    <property type="entry name" value="SANT/Myb"/>
</dbReference>
<dbReference type="EMBL" id="KI894019">
    <property type="protein sequence ID" value="OCF27618.1"/>
    <property type="molecule type" value="Genomic_DNA"/>
</dbReference>